<feature type="transmembrane region" description="Helical" evidence="7">
    <location>
        <begin position="307"/>
        <end position="329"/>
    </location>
</feature>
<reference evidence="10" key="1">
    <citation type="submission" date="2016-11" db="UniProtKB">
        <authorList>
            <consortium name="WormBaseParasite"/>
        </authorList>
    </citation>
    <scope>IDENTIFICATION</scope>
</reference>
<evidence type="ECO:0000259" key="8">
    <source>
        <dbReference type="Pfam" id="PF13906"/>
    </source>
</evidence>
<feature type="transmembrane region" description="Helical" evidence="7">
    <location>
        <begin position="360"/>
        <end position="381"/>
    </location>
</feature>
<evidence type="ECO:0000256" key="3">
    <source>
        <dbReference type="ARBA" id="ARBA00022692"/>
    </source>
</evidence>
<feature type="transmembrane region" description="Helical" evidence="7">
    <location>
        <begin position="26"/>
        <end position="48"/>
    </location>
</feature>
<feature type="transmembrane region" description="Helical" evidence="7">
    <location>
        <begin position="167"/>
        <end position="185"/>
    </location>
</feature>
<feature type="transmembrane region" description="Helical" evidence="7">
    <location>
        <begin position="387"/>
        <end position="409"/>
    </location>
</feature>
<keyword evidence="3 7" id="KW-0812">Transmembrane</keyword>
<name>A0A1I8H458_9PLAT</name>
<dbReference type="Pfam" id="PF13906">
    <property type="entry name" value="AA_permease_C"/>
    <property type="match status" value="1"/>
</dbReference>
<dbReference type="Gene3D" id="1.20.1740.10">
    <property type="entry name" value="Amino acid/polyamine transporter I"/>
    <property type="match status" value="2"/>
</dbReference>
<feature type="domain" description="Cationic amino acid transporter C-terminal" evidence="8">
    <location>
        <begin position="519"/>
        <end position="569"/>
    </location>
</feature>
<feature type="transmembrane region" description="Helical" evidence="7">
    <location>
        <begin position="458"/>
        <end position="479"/>
    </location>
</feature>
<evidence type="ECO:0000256" key="4">
    <source>
        <dbReference type="ARBA" id="ARBA00022989"/>
    </source>
</evidence>
<feature type="transmembrane region" description="Helical" evidence="7">
    <location>
        <begin position="60"/>
        <end position="80"/>
    </location>
</feature>
<feature type="transmembrane region" description="Helical" evidence="7">
    <location>
        <begin position="197"/>
        <end position="216"/>
    </location>
</feature>
<feature type="region of interest" description="Disordered" evidence="6">
    <location>
        <begin position="600"/>
        <end position="619"/>
    </location>
</feature>
<keyword evidence="2" id="KW-0813">Transport</keyword>
<evidence type="ECO:0000256" key="5">
    <source>
        <dbReference type="ARBA" id="ARBA00023136"/>
    </source>
</evidence>
<dbReference type="GO" id="GO:0005886">
    <property type="term" value="C:plasma membrane"/>
    <property type="evidence" value="ECO:0007669"/>
    <property type="project" value="TreeGrafter"/>
</dbReference>
<feature type="transmembrane region" description="Helical" evidence="7">
    <location>
        <begin position="521"/>
        <end position="540"/>
    </location>
</feature>
<accession>A0A1I8H458</accession>
<keyword evidence="4 7" id="KW-1133">Transmembrane helix</keyword>
<feature type="transmembrane region" description="Helical" evidence="7">
    <location>
        <begin position="92"/>
        <end position="115"/>
    </location>
</feature>
<dbReference type="PANTHER" id="PTHR43243">
    <property type="entry name" value="INNER MEMBRANE TRANSPORTER YGJI-RELATED"/>
    <property type="match status" value="1"/>
</dbReference>
<proteinExistence type="predicted"/>
<feature type="transmembrane region" description="Helical" evidence="7">
    <location>
        <begin position="485"/>
        <end position="509"/>
    </location>
</feature>
<dbReference type="GO" id="GO:0015171">
    <property type="term" value="F:amino acid transmembrane transporter activity"/>
    <property type="evidence" value="ECO:0007669"/>
    <property type="project" value="TreeGrafter"/>
</dbReference>
<sequence length="619" mass="65753">ARAIWSAMVRRKVMDRDLMATPLQRCLTTLDLVLLGIGNMCGAGIYVLTGTVVRHKAGPATFLSYLIAGVTAFLNGLCYAELGARVPKAGSAYSYTYIAAGSFVIGWSIILEYVLSAASIARGFSGTVNALSGGRLANWSVEHVGTFYTPQPNTTAGDYMISHYPDLLSFGAVLLVGLLLCLGASTSKHFNTLTTSINLVVLAFTTCVLLHFAQLSNWTGESFLPFQFTGVLSGAATCFYAFIGFDAISVSTEEALTPQKSLPIATGLSVTVVTVLVVLASAAITLFEPWHQIDTQAAFTAALGARHLHWAQIITGVGSIAGIVASLYCNNYAMPRVIYAMASDGLIFRQLAYVWPRTRAPVVAIASASLLAAVLALILDIEALADFLSIGTLVAYTIVSCNVVVLRYWRPTTVDGPSMQDGTTADVTSDGDDSVGALKPRFASFPVLKSLAPGQGPLLGLAVLVTGVISACLVANLATDQLIEANWWAVLLQLLFTLQAAAGCLVIMAHQQDPLIDTFRAPGVPVLPCVVIALNVTLIMKLQVLTWIRFFVWLAVGLLVYFGYGISHSRQSVALAATEATPLTADLNYKKLVEAESAMGDSVNESKASLTDATNNEQK</sequence>
<evidence type="ECO:0000256" key="7">
    <source>
        <dbReference type="SAM" id="Phobius"/>
    </source>
</evidence>
<dbReference type="PANTHER" id="PTHR43243:SF4">
    <property type="entry name" value="CATIONIC AMINO ACID TRANSPORTER 4"/>
    <property type="match status" value="1"/>
</dbReference>
<dbReference type="Pfam" id="PF13520">
    <property type="entry name" value="AA_permease_2"/>
    <property type="match status" value="1"/>
</dbReference>
<dbReference type="InterPro" id="IPR002293">
    <property type="entry name" value="AA/rel_permease1"/>
</dbReference>
<dbReference type="InterPro" id="IPR029485">
    <property type="entry name" value="CAT_C"/>
</dbReference>
<evidence type="ECO:0000256" key="2">
    <source>
        <dbReference type="ARBA" id="ARBA00022448"/>
    </source>
</evidence>
<organism evidence="9 10">
    <name type="scientific">Macrostomum lignano</name>
    <dbReference type="NCBI Taxonomy" id="282301"/>
    <lineage>
        <taxon>Eukaryota</taxon>
        <taxon>Metazoa</taxon>
        <taxon>Spiralia</taxon>
        <taxon>Lophotrochozoa</taxon>
        <taxon>Platyhelminthes</taxon>
        <taxon>Rhabditophora</taxon>
        <taxon>Macrostomorpha</taxon>
        <taxon>Macrostomida</taxon>
        <taxon>Macrostomidae</taxon>
        <taxon>Macrostomum</taxon>
    </lineage>
</organism>
<evidence type="ECO:0000256" key="6">
    <source>
        <dbReference type="SAM" id="MobiDB-lite"/>
    </source>
</evidence>
<evidence type="ECO:0000256" key="1">
    <source>
        <dbReference type="ARBA" id="ARBA00004141"/>
    </source>
</evidence>
<feature type="transmembrane region" description="Helical" evidence="7">
    <location>
        <begin position="546"/>
        <end position="564"/>
    </location>
</feature>
<dbReference type="Proteomes" id="UP000095280">
    <property type="component" value="Unplaced"/>
</dbReference>
<dbReference type="AlphaFoldDB" id="A0A1I8H458"/>
<feature type="compositionally biased region" description="Polar residues" evidence="6">
    <location>
        <begin position="603"/>
        <end position="619"/>
    </location>
</feature>
<protein>
    <submittedName>
        <fullName evidence="10">AA_permease_C domain-containing protein</fullName>
    </submittedName>
</protein>
<feature type="transmembrane region" description="Helical" evidence="7">
    <location>
        <begin position="228"/>
        <end position="250"/>
    </location>
</feature>
<dbReference type="PIRSF" id="PIRSF006060">
    <property type="entry name" value="AA_transporter"/>
    <property type="match status" value="1"/>
</dbReference>
<comment type="subcellular location">
    <subcellularLocation>
        <location evidence="1">Membrane</location>
        <topology evidence="1">Multi-pass membrane protein</topology>
    </subcellularLocation>
</comment>
<evidence type="ECO:0000313" key="10">
    <source>
        <dbReference type="WBParaSite" id="maker-uti_cns_0004180-snap-gene-0.2-mRNA-1"/>
    </source>
</evidence>
<evidence type="ECO:0000313" key="9">
    <source>
        <dbReference type="Proteomes" id="UP000095280"/>
    </source>
</evidence>
<dbReference type="WBParaSite" id="maker-uti_cns_0004180-snap-gene-0.2-mRNA-1">
    <property type="protein sequence ID" value="maker-uti_cns_0004180-snap-gene-0.2-mRNA-1"/>
    <property type="gene ID" value="maker-uti_cns_0004180-snap-gene-0.2"/>
</dbReference>
<feature type="transmembrane region" description="Helical" evidence="7">
    <location>
        <begin position="262"/>
        <end position="287"/>
    </location>
</feature>
<keyword evidence="9" id="KW-1185">Reference proteome</keyword>
<keyword evidence="5 7" id="KW-0472">Membrane</keyword>